<dbReference type="PANTHER" id="PTHR30329">
    <property type="entry name" value="STATOR ELEMENT OF FLAGELLAR MOTOR COMPLEX"/>
    <property type="match status" value="1"/>
</dbReference>
<evidence type="ECO:0000256" key="3">
    <source>
        <dbReference type="ARBA" id="ARBA00022452"/>
    </source>
</evidence>
<dbReference type="Pfam" id="PF02412">
    <property type="entry name" value="TSP_3"/>
    <property type="match status" value="4"/>
</dbReference>
<keyword evidence="8 10" id="KW-0472">Membrane</keyword>
<dbReference type="PRINTS" id="PR01021">
    <property type="entry name" value="OMPADOMAIN"/>
</dbReference>
<evidence type="ECO:0000256" key="4">
    <source>
        <dbReference type="ARBA" id="ARBA00022692"/>
    </source>
</evidence>
<dbReference type="GO" id="GO:0046930">
    <property type="term" value="C:pore complex"/>
    <property type="evidence" value="ECO:0007669"/>
    <property type="project" value="UniProtKB-KW"/>
</dbReference>
<evidence type="ECO:0000256" key="7">
    <source>
        <dbReference type="ARBA" id="ARBA00023114"/>
    </source>
</evidence>
<dbReference type="STRING" id="1842532.A7E78_11100"/>
<keyword evidence="5" id="KW-0732">Signal</keyword>
<dbReference type="SUPFAM" id="SSF103647">
    <property type="entry name" value="TSP type-3 repeat"/>
    <property type="match status" value="1"/>
</dbReference>
<dbReference type="GO" id="GO:0015288">
    <property type="term" value="F:porin activity"/>
    <property type="evidence" value="ECO:0007669"/>
    <property type="project" value="UniProtKB-KW"/>
</dbReference>
<dbReference type="InterPro" id="IPR027385">
    <property type="entry name" value="Beta-barrel_OMP"/>
</dbReference>
<gene>
    <name evidence="12" type="ORF">A7E78_11100</name>
</gene>
<evidence type="ECO:0000259" key="11">
    <source>
        <dbReference type="PROSITE" id="PS51123"/>
    </source>
</evidence>
<dbReference type="SUPFAM" id="SSF56925">
    <property type="entry name" value="OMPA-like"/>
    <property type="match status" value="1"/>
</dbReference>
<keyword evidence="13" id="KW-1185">Reference proteome</keyword>
<reference evidence="12 13" key="1">
    <citation type="journal article" date="2017" name="Genome Announc.">
        <title>Complete Genome Sequences of Two Acetylene-Fermenting Pelobacter acetylenicus Strains.</title>
        <authorList>
            <person name="Sutton J.M."/>
            <person name="Baesman S.M."/>
            <person name="Fierst J.L."/>
            <person name="Poret-Peterson A.T."/>
            <person name="Oremland R.S."/>
            <person name="Dunlap D.S."/>
            <person name="Akob D.M."/>
        </authorList>
    </citation>
    <scope>NUCLEOTIDE SEQUENCE [LARGE SCALE GENOMIC DNA]</scope>
    <source>
        <strain evidence="12 13">SFB93</strain>
    </source>
</reference>
<dbReference type="AlphaFoldDB" id="A0A1L3GRQ8"/>
<dbReference type="EMBL" id="CP015519">
    <property type="protein sequence ID" value="APG28348.1"/>
    <property type="molecule type" value="Genomic_DNA"/>
</dbReference>
<keyword evidence="3" id="KW-1134">Transmembrane beta strand</keyword>
<dbReference type="InterPro" id="IPR006665">
    <property type="entry name" value="OmpA-like"/>
</dbReference>
<dbReference type="PANTHER" id="PTHR30329:SF21">
    <property type="entry name" value="LIPOPROTEIN YIAD-RELATED"/>
    <property type="match status" value="1"/>
</dbReference>
<dbReference type="Pfam" id="PF13505">
    <property type="entry name" value="OMP_b-brl"/>
    <property type="match status" value="1"/>
</dbReference>
<dbReference type="InterPro" id="IPR028974">
    <property type="entry name" value="TSP_type-3_rpt"/>
</dbReference>
<sequence>MIITGLLIPAVALAELKTGVVTVSPMLGGVLMEGDQPVDDDGVAYSLGLGYNLSKEFGLEAVLGGANLDSDDSSDSDVDLFTYRLDALYRFMPDNKLVPYLAAGVGGYDLDNDHEWMANYGGGLLYFFAENIALRADVRHLMAFNESNLEHNLTYTAGFLVQFAGVTAPAPKAPLDSDGDGVTDDLDQCPNTPQGAPVDTKGCPLDSDGDGVFDYLDQCPDTPADAPVDNKGCPLDSDGDGVFDYLDQCPDTPAGAPVDSKGCSLDSDGDGVYDYLDQCPGTPAGIPVDATGCELKLTLRINFDFNSAVIKPEFNAEVDKAAEFVRANKNVPFILLTGHTDSMGKEAYNQQLSDQRAAAVRQALIDQYGFDGDKLVARGYGETQPIADNSTEEGRYQNRRVELVCCAVLPE</sequence>
<keyword evidence="4" id="KW-0812">Transmembrane</keyword>
<keyword evidence="7" id="KW-0626">Porin</keyword>
<evidence type="ECO:0000256" key="6">
    <source>
        <dbReference type="ARBA" id="ARBA00023065"/>
    </source>
</evidence>
<dbReference type="Gene3D" id="2.40.160.20">
    <property type="match status" value="1"/>
</dbReference>
<evidence type="ECO:0000256" key="9">
    <source>
        <dbReference type="ARBA" id="ARBA00023237"/>
    </source>
</evidence>
<name>A0A1L3GRQ8_9BACT</name>
<evidence type="ECO:0000256" key="5">
    <source>
        <dbReference type="ARBA" id="ARBA00022729"/>
    </source>
</evidence>
<dbReference type="Pfam" id="PF00691">
    <property type="entry name" value="OmpA"/>
    <property type="match status" value="1"/>
</dbReference>
<dbReference type="GO" id="GO:0006811">
    <property type="term" value="P:monoatomic ion transport"/>
    <property type="evidence" value="ECO:0007669"/>
    <property type="project" value="UniProtKB-KW"/>
</dbReference>
<dbReference type="InterPro" id="IPR003367">
    <property type="entry name" value="Thrombospondin_3-like_rpt"/>
</dbReference>
<dbReference type="Gene3D" id="3.30.1330.60">
    <property type="entry name" value="OmpA-like domain"/>
    <property type="match status" value="1"/>
</dbReference>
<evidence type="ECO:0000256" key="1">
    <source>
        <dbReference type="ARBA" id="ARBA00004571"/>
    </source>
</evidence>
<dbReference type="InterPro" id="IPR011250">
    <property type="entry name" value="OMP/PagP_B-barrel"/>
</dbReference>
<dbReference type="Proteomes" id="UP000182517">
    <property type="component" value="Chromosome"/>
</dbReference>
<dbReference type="InterPro" id="IPR036737">
    <property type="entry name" value="OmpA-like_sf"/>
</dbReference>
<dbReference type="SUPFAM" id="SSF103088">
    <property type="entry name" value="OmpA-like"/>
    <property type="match status" value="1"/>
</dbReference>
<feature type="domain" description="OmpA-like" evidence="11">
    <location>
        <begin position="290"/>
        <end position="409"/>
    </location>
</feature>
<organism evidence="12 13">
    <name type="scientific">Syntrophotalea acetylenivorans</name>
    <dbReference type="NCBI Taxonomy" id="1842532"/>
    <lineage>
        <taxon>Bacteria</taxon>
        <taxon>Pseudomonadati</taxon>
        <taxon>Thermodesulfobacteriota</taxon>
        <taxon>Desulfuromonadia</taxon>
        <taxon>Desulfuromonadales</taxon>
        <taxon>Syntrophotaleaceae</taxon>
        <taxon>Syntrophotalea</taxon>
    </lineage>
</organism>
<evidence type="ECO:0000313" key="13">
    <source>
        <dbReference type="Proteomes" id="UP000182517"/>
    </source>
</evidence>
<comment type="subcellular location">
    <subcellularLocation>
        <location evidence="1">Cell outer membrane</location>
        <topology evidence="1">Multi-pass membrane protein</topology>
    </subcellularLocation>
</comment>
<protein>
    <recommendedName>
        <fullName evidence="11">OmpA-like domain-containing protein</fullName>
    </recommendedName>
</protein>
<evidence type="ECO:0000256" key="2">
    <source>
        <dbReference type="ARBA" id="ARBA00022448"/>
    </source>
</evidence>
<evidence type="ECO:0000256" key="10">
    <source>
        <dbReference type="PROSITE-ProRule" id="PRU00473"/>
    </source>
</evidence>
<dbReference type="GO" id="GO:0005509">
    <property type="term" value="F:calcium ion binding"/>
    <property type="evidence" value="ECO:0007669"/>
    <property type="project" value="InterPro"/>
</dbReference>
<dbReference type="PROSITE" id="PS51123">
    <property type="entry name" value="OMPA_2"/>
    <property type="match status" value="1"/>
</dbReference>
<dbReference type="GO" id="GO:0009279">
    <property type="term" value="C:cell outer membrane"/>
    <property type="evidence" value="ECO:0007669"/>
    <property type="project" value="UniProtKB-SubCell"/>
</dbReference>
<dbReference type="KEGG" id="pef:A7E78_11100"/>
<dbReference type="Gene3D" id="4.10.1080.10">
    <property type="entry name" value="TSP type-3 repeat"/>
    <property type="match status" value="1"/>
</dbReference>
<dbReference type="CDD" id="cd07185">
    <property type="entry name" value="OmpA_C-like"/>
    <property type="match status" value="1"/>
</dbReference>
<keyword evidence="6" id="KW-0406">Ion transport</keyword>
<accession>A0A1L3GRQ8</accession>
<dbReference type="GO" id="GO:0007155">
    <property type="term" value="P:cell adhesion"/>
    <property type="evidence" value="ECO:0007669"/>
    <property type="project" value="InterPro"/>
</dbReference>
<keyword evidence="2" id="KW-0813">Transport</keyword>
<evidence type="ECO:0000256" key="8">
    <source>
        <dbReference type="ARBA" id="ARBA00023136"/>
    </source>
</evidence>
<dbReference type="InterPro" id="IPR050330">
    <property type="entry name" value="Bact_OuterMem_StrucFunc"/>
</dbReference>
<dbReference type="InterPro" id="IPR006664">
    <property type="entry name" value="OMP_bac"/>
</dbReference>
<dbReference type="OrthoDB" id="5482786at2"/>
<proteinExistence type="predicted"/>
<keyword evidence="9" id="KW-0998">Cell outer membrane</keyword>
<evidence type="ECO:0000313" key="12">
    <source>
        <dbReference type="EMBL" id="APG28348.1"/>
    </source>
</evidence>